<dbReference type="Proteomes" id="UP000016933">
    <property type="component" value="Unassembled WGS sequence"/>
</dbReference>
<feature type="compositionally biased region" description="Low complexity" evidence="1">
    <location>
        <begin position="44"/>
        <end position="54"/>
    </location>
</feature>
<accession>N1Q109</accession>
<evidence type="ECO:0000256" key="1">
    <source>
        <dbReference type="SAM" id="MobiDB-lite"/>
    </source>
</evidence>
<dbReference type="EMBL" id="KB446535">
    <property type="protein sequence ID" value="EME48963.1"/>
    <property type="molecule type" value="Genomic_DNA"/>
</dbReference>
<reference evidence="2 3" key="2">
    <citation type="journal article" date="2012" name="PLoS Pathog.">
        <title>Diverse lifestyles and strategies of plant pathogenesis encoded in the genomes of eighteen Dothideomycetes fungi.</title>
        <authorList>
            <person name="Ohm R.A."/>
            <person name="Feau N."/>
            <person name="Henrissat B."/>
            <person name="Schoch C.L."/>
            <person name="Horwitz B.A."/>
            <person name="Barry K.W."/>
            <person name="Condon B.J."/>
            <person name="Copeland A.C."/>
            <person name="Dhillon B."/>
            <person name="Glaser F."/>
            <person name="Hesse C.N."/>
            <person name="Kosti I."/>
            <person name="LaButti K."/>
            <person name="Lindquist E.A."/>
            <person name="Lucas S."/>
            <person name="Salamov A.A."/>
            <person name="Bradshaw R.E."/>
            <person name="Ciuffetti L."/>
            <person name="Hamelin R.C."/>
            <person name="Kema G.H.J."/>
            <person name="Lawrence C."/>
            <person name="Scott J.A."/>
            <person name="Spatafora J.W."/>
            <person name="Turgeon B.G."/>
            <person name="de Wit P.J.G.M."/>
            <person name="Zhong S."/>
            <person name="Goodwin S.B."/>
            <person name="Grigoriev I.V."/>
        </authorList>
    </citation>
    <scope>NUCLEOTIDE SEQUENCE [LARGE SCALE GENOMIC DNA]</scope>
    <source>
        <strain evidence="3">NZE10 / CBS 128990</strain>
    </source>
</reference>
<protein>
    <submittedName>
        <fullName evidence="2">Uncharacterized protein</fullName>
    </submittedName>
</protein>
<dbReference type="HOGENOM" id="CLU_2831166_0_0_1"/>
<reference evidence="3" key="1">
    <citation type="journal article" date="2012" name="PLoS Genet.">
        <title>The genomes of the fungal plant pathogens Cladosporium fulvum and Dothistroma septosporum reveal adaptation to different hosts and lifestyles but also signatures of common ancestry.</title>
        <authorList>
            <person name="de Wit P.J.G.M."/>
            <person name="van der Burgt A."/>
            <person name="Oekmen B."/>
            <person name="Stergiopoulos I."/>
            <person name="Abd-Elsalam K.A."/>
            <person name="Aerts A.L."/>
            <person name="Bahkali A.H."/>
            <person name="Beenen H.G."/>
            <person name="Chettri P."/>
            <person name="Cox M.P."/>
            <person name="Datema E."/>
            <person name="de Vries R.P."/>
            <person name="Dhillon B."/>
            <person name="Ganley A.R."/>
            <person name="Griffiths S.A."/>
            <person name="Guo Y."/>
            <person name="Hamelin R.C."/>
            <person name="Henrissat B."/>
            <person name="Kabir M.S."/>
            <person name="Jashni M.K."/>
            <person name="Kema G."/>
            <person name="Klaubauf S."/>
            <person name="Lapidus A."/>
            <person name="Levasseur A."/>
            <person name="Lindquist E."/>
            <person name="Mehrabi R."/>
            <person name="Ohm R.A."/>
            <person name="Owen T.J."/>
            <person name="Salamov A."/>
            <person name="Schwelm A."/>
            <person name="Schijlen E."/>
            <person name="Sun H."/>
            <person name="van den Burg H.A."/>
            <person name="van Ham R.C.H.J."/>
            <person name="Zhang S."/>
            <person name="Goodwin S.B."/>
            <person name="Grigoriev I.V."/>
            <person name="Collemare J."/>
            <person name="Bradshaw R.E."/>
        </authorList>
    </citation>
    <scope>NUCLEOTIDE SEQUENCE [LARGE SCALE GENOMIC DNA]</scope>
    <source>
        <strain evidence="3">NZE10 / CBS 128990</strain>
    </source>
</reference>
<sequence>MDLIMEEFGYRWNQYQGQQDIPSGFRTGHIATASTMPAERRPISTRGIGRTTTTKQNGLKYHILSS</sequence>
<organism evidence="2 3">
    <name type="scientific">Dothistroma septosporum (strain NZE10 / CBS 128990)</name>
    <name type="common">Red band needle blight fungus</name>
    <name type="synonym">Mycosphaerella pini</name>
    <dbReference type="NCBI Taxonomy" id="675120"/>
    <lineage>
        <taxon>Eukaryota</taxon>
        <taxon>Fungi</taxon>
        <taxon>Dikarya</taxon>
        <taxon>Ascomycota</taxon>
        <taxon>Pezizomycotina</taxon>
        <taxon>Dothideomycetes</taxon>
        <taxon>Dothideomycetidae</taxon>
        <taxon>Mycosphaerellales</taxon>
        <taxon>Mycosphaerellaceae</taxon>
        <taxon>Dothistroma</taxon>
    </lineage>
</organism>
<name>N1Q109_DOTSN</name>
<evidence type="ECO:0000313" key="3">
    <source>
        <dbReference type="Proteomes" id="UP000016933"/>
    </source>
</evidence>
<evidence type="ECO:0000313" key="2">
    <source>
        <dbReference type="EMBL" id="EME48963.1"/>
    </source>
</evidence>
<gene>
    <name evidence="2" type="ORF">DOTSEDRAFT_67866</name>
</gene>
<keyword evidence="3" id="KW-1185">Reference proteome</keyword>
<proteinExistence type="predicted"/>
<feature type="region of interest" description="Disordered" evidence="1">
    <location>
        <begin position="32"/>
        <end position="66"/>
    </location>
</feature>
<dbReference type="AlphaFoldDB" id="N1Q109"/>